<dbReference type="Proteomes" id="UP001186944">
    <property type="component" value="Unassembled WGS sequence"/>
</dbReference>
<dbReference type="AlphaFoldDB" id="A0AA89BYQ3"/>
<dbReference type="GO" id="GO:0016251">
    <property type="term" value="F:RNA polymerase II general transcription initiation factor activity"/>
    <property type="evidence" value="ECO:0007669"/>
    <property type="project" value="TreeGrafter"/>
</dbReference>
<comment type="similarity">
    <text evidence="2">Belongs to the TAF7 family.</text>
</comment>
<dbReference type="PANTHER" id="PTHR12228:SF0">
    <property type="entry name" value="TATA-BOX BINDING PROTEIN ASSOCIATED FACTOR 7"/>
    <property type="match status" value="1"/>
</dbReference>
<dbReference type="InterPro" id="IPR006751">
    <property type="entry name" value="TAFII55_prot_cons_reg"/>
</dbReference>
<evidence type="ECO:0000256" key="7">
    <source>
        <dbReference type="SAM" id="MobiDB-lite"/>
    </source>
</evidence>
<evidence type="ECO:0000259" key="8">
    <source>
        <dbReference type="SMART" id="SM01370"/>
    </source>
</evidence>
<evidence type="ECO:0000313" key="10">
    <source>
        <dbReference type="Proteomes" id="UP001186944"/>
    </source>
</evidence>
<feature type="domain" description="TAFII55 protein conserved region" evidence="8">
    <location>
        <begin position="1"/>
        <end position="143"/>
    </location>
</feature>
<comment type="subcellular location">
    <subcellularLocation>
        <location evidence="1">Nucleus</location>
    </subcellularLocation>
</comment>
<dbReference type="CDD" id="cd08047">
    <property type="entry name" value="TAF7"/>
    <property type="match status" value="1"/>
</dbReference>
<keyword evidence="10" id="KW-1185">Reference proteome</keyword>
<evidence type="ECO:0000256" key="3">
    <source>
        <dbReference type="ARBA" id="ARBA00023015"/>
    </source>
</evidence>
<keyword evidence="5" id="KW-0539">Nucleus</keyword>
<dbReference type="GO" id="GO:0051123">
    <property type="term" value="P:RNA polymerase II preinitiation complex assembly"/>
    <property type="evidence" value="ECO:0007669"/>
    <property type="project" value="TreeGrafter"/>
</dbReference>
<sequence length="313" mass="35556">MALRQDIDSASPTLKDRLSIEIKPDYRHANIRYGTDIFQAKMVDLPCIIESHKTVDGKTFYKTADICQVLQCKSDDDTSQDENESPKKKEKDKKNLLNHGITPPLKNVRKRRFRKTLKKKYMEQPDIEKEVKRLFRTDADAIDVKWEVITEEDKPETSGQMSAASGKIRTETGTSLDLAIFGELSSSDDEDDDEKDVNIVDNSEDDISRGGFQDDASRGGFLGHQMSYASIDTSLSETQDVTMDAENAELQGKLSELKRQVAEIRQRRASQEQAESTYQNNPAMREQIQAMLAKTIQEESEKLQEVSFVFIKS</sequence>
<feature type="compositionally biased region" description="Basic and acidic residues" evidence="7">
    <location>
        <begin position="84"/>
        <end position="95"/>
    </location>
</feature>
<organism evidence="9 10">
    <name type="scientific">Pinctada imbricata</name>
    <name type="common">Atlantic pearl-oyster</name>
    <name type="synonym">Pinctada martensii</name>
    <dbReference type="NCBI Taxonomy" id="66713"/>
    <lineage>
        <taxon>Eukaryota</taxon>
        <taxon>Metazoa</taxon>
        <taxon>Spiralia</taxon>
        <taxon>Lophotrochozoa</taxon>
        <taxon>Mollusca</taxon>
        <taxon>Bivalvia</taxon>
        <taxon>Autobranchia</taxon>
        <taxon>Pteriomorphia</taxon>
        <taxon>Pterioida</taxon>
        <taxon>Pterioidea</taxon>
        <taxon>Pteriidae</taxon>
        <taxon>Pinctada</taxon>
    </lineage>
</organism>
<keyword evidence="3" id="KW-0805">Transcription regulation</keyword>
<dbReference type="PANTHER" id="PTHR12228">
    <property type="entry name" value="TRANSCRIPTION INITIATION FACTOR TFIID 55 KD SUBUNIT-RELATED"/>
    <property type="match status" value="1"/>
</dbReference>
<dbReference type="SMART" id="SM01370">
    <property type="entry name" value="TAFII55_N"/>
    <property type="match status" value="1"/>
</dbReference>
<gene>
    <name evidence="9" type="ORF">FSP39_005073</name>
</gene>
<reference evidence="9" key="1">
    <citation type="submission" date="2019-08" db="EMBL/GenBank/DDBJ databases">
        <title>The improved chromosome-level genome for the pearl oyster Pinctada fucata martensii using PacBio sequencing and Hi-C.</title>
        <authorList>
            <person name="Zheng Z."/>
        </authorList>
    </citation>
    <scope>NUCLEOTIDE SEQUENCE</scope>
    <source>
        <strain evidence="9">ZZ-2019</strain>
        <tissue evidence="9">Adductor muscle</tissue>
    </source>
</reference>
<feature type="region of interest" description="Disordered" evidence="7">
    <location>
        <begin position="74"/>
        <end position="103"/>
    </location>
</feature>
<evidence type="ECO:0000313" key="9">
    <source>
        <dbReference type="EMBL" id="KAK3092622.1"/>
    </source>
</evidence>
<dbReference type="InterPro" id="IPR037817">
    <property type="entry name" value="TAF7"/>
</dbReference>
<name>A0AA89BYQ3_PINIB</name>
<proteinExistence type="inferred from homology"/>
<evidence type="ECO:0000256" key="1">
    <source>
        <dbReference type="ARBA" id="ARBA00004123"/>
    </source>
</evidence>
<evidence type="ECO:0000256" key="4">
    <source>
        <dbReference type="ARBA" id="ARBA00023163"/>
    </source>
</evidence>
<feature type="coiled-coil region" evidence="6">
    <location>
        <begin position="247"/>
        <end position="274"/>
    </location>
</feature>
<evidence type="ECO:0000256" key="5">
    <source>
        <dbReference type="ARBA" id="ARBA00023242"/>
    </source>
</evidence>
<keyword evidence="4" id="KW-0804">Transcription</keyword>
<evidence type="ECO:0000256" key="2">
    <source>
        <dbReference type="ARBA" id="ARBA00009368"/>
    </source>
</evidence>
<dbReference type="Pfam" id="PF04658">
    <property type="entry name" value="TAFII55_N"/>
    <property type="match status" value="1"/>
</dbReference>
<dbReference type="EMBL" id="VSWD01000009">
    <property type="protein sequence ID" value="KAK3092622.1"/>
    <property type="molecule type" value="Genomic_DNA"/>
</dbReference>
<protein>
    <recommendedName>
        <fullName evidence="8">TAFII55 protein conserved region domain-containing protein</fullName>
    </recommendedName>
</protein>
<accession>A0AA89BYQ3</accession>
<comment type="caution">
    <text evidence="9">The sequence shown here is derived from an EMBL/GenBank/DDBJ whole genome shotgun (WGS) entry which is preliminary data.</text>
</comment>
<dbReference type="GO" id="GO:0005669">
    <property type="term" value="C:transcription factor TFIID complex"/>
    <property type="evidence" value="ECO:0007669"/>
    <property type="project" value="InterPro"/>
</dbReference>
<keyword evidence="6" id="KW-0175">Coiled coil</keyword>
<evidence type="ECO:0000256" key="6">
    <source>
        <dbReference type="SAM" id="Coils"/>
    </source>
</evidence>